<proteinExistence type="predicted"/>
<evidence type="ECO:0000313" key="1">
    <source>
        <dbReference type="EMBL" id="KAI8560726.1"/>
    </source>
</evidence>
<dbReference type="EMBL" id="CM046391">
    <property type="protein sequence ID" value="KAI8560726.1"/>
    <property type="molecule type" value="Genomic_DNA"/>
</dbReference>
<organism evidence="1 2">
    <name type="scientific">Rhododendron molle</name>
    <name type="common">Chinese azalea</name>
    <name type="synonym">Azalea mollis</name>
    <dbReference type="NCBI Taxonomy" id="49168"/>
    <lineage>
        <taxon>Eukaryota</taxon>
        <taxon>Viridiplantae</taxon>
        <taxon>Streptophyta</taxon>
        <taxon>Embryophyta</taxon>
        <taxon>Tracheophyta</taxon>
        <taxon>Spermatophyta</taxon>
        <taxon>Magnoliopsida</taxon>
        <taxon>eudicotyledons</taxon>
        <taxon>Gunneridae</taxon>
        <taxon>Pentapetalae</taxon>
        <taxon>asterids</taxon>
        <taxon>Ericales</taxon>
        <taxon>Ericaceae</taxon>
        <taxon>Ericoideae</taxon>
        <taxon>Rhodoreae</taxon>
        <taxon>Rhododendron</taxon>
    </lineage>
</organism>
<accession>A0ACC0P5A6</accession>
<dbReference type="Proteomes" id="UP001062846">
    <property type="component" value="Chromosome 4"/>
</dbReference>
<comment type="caution">
    <text evidence="1">The sequence shown here is derived from an EMBL/GenBank/DDBJ whole genome shotgun (WGS) entry which is preliminary data.</text>
</comment>
<sequence length="619" mass="69175">MFVAIATFAATMKLIRSMTDDMLPNPVLSLLELAFHYLITPSWNRITPNWNRITIVVNELHDDLSRNQMYDAAEVYLRTKINPCKRFKMGPCTRRLKVGKTPHQSSLNVKVEKGQEILDKFKDMELKWRSPEPQDRNVTPSEEIRYFELSFNTKFKVDRVLNEYLPYVLAKAKEAEGVKLYTRNCSFGTRNCSFGNNVSGCGGGGGGGAGWGSINLEHPATFETLEIDPKLKDAIIDDLKGFLASKELVGKARKRCYWLYGPPGTGKSSLIAAMADYLKFDVYDLELTSLSSNSELRSSLMSTANQSIVVIRDVDCCVGMQDRLKGTEVACDGVPATAEEEEALLVREDGKEGATEERFPIDLEHFEKREQLKKSGIAKGGVKKVVISAPSKDAPMFVMGVNEKDYKPDIDIVSNASYTTNCLAPLAKCAGNRRTAMSKSKTVKGVGWDVAALGNAMPLTLHIDGSWSLYNRHLKLPSVSLSCLLSFIDGLWLSCGNKRIIVLTTNNYRLDPALSCHDLVDMPIPMSYFCSEAKVAEELRKRESADIALSGVVNLLKRKKMEAHEIEQDRTIELQVVQKKNELKVHKVKRLKTNAITRKSVKNKRKGRSLEEISVKSIK</sequence>
<protein>
    <submittedName>
        <fullName evidence="1">Uncharacterized protein</fullName>
    </submittedName>
</protein>
<evidence type="ECO:0000313" key="2">
    <source>
        <dbReference type="Proteomes" id="UP001062846"/>
    </source>
</evidence>
<reference evidence="1" key="1">
    <citation type="submission" date="2022-02" db="EMBL/GenBank/DDBJ databases">
        <title>Plant Genome Project.</title>
        <authorList>
            <person name="Zhang R.-G."/>
        </authorList>
    </citation>
    <scope>NUCLEOTIDE SEQUENCE</scope>
    <source>
        <strain evidence="1">AT1</strain>
    </source>
</reference>
<name>A0ACC0P5A6_RHOML</name>
<gene>
    <name evidence="1" type="ORF">RHMOL_Rhmol04G0278700</name>
</gene>
<keyword evidence="2" id="KW-1185">Reference proteome</keyword>